<accession>A0ABT1J7M9</accession>
<evidence type="ECO:0000256" key="1">
    <source>
        <dbReference type="ARBA" id="ARBA00023125"/>
    </source>
</evidence>
<protein>
    <submittedName>
        <fullName evidence="4">AcrR family transcriptional regulator</fullName>
    </submittedName>
</protein>
<dbReference type="EMBL" id="JAMZDX010000007">
    <property type="protein sequence ID" value="MCP2313446.1"/>
    <property type="molecule type" value="Genomic_DNA"/>
</dbReference>
<feature type="DNA-binding region" description="H-T-H motif" evidence="2">
    <location>
        <begin position="37"/>
        <end position="56"/>
    </location>
</feature>
<keyword evidence="1 2" id="KW-0238">DNA-binding</keyword>
<dbReference type="Gene3D" id="1.10.357.10">
    <property type="entry name" value="Tetracycline Repressor, domain 2"/>
    <property type="match status" value="1"/>
</dbReference>
<dbReference type="RefSeq" id="WP_253803374.1">
    <property type="nucleotide sequence ID" value="NZ_BAAAUB010000006.1"/>
</dbReference>
<dbReference type="Proteomes" id="UP001206483">
    <property type="component" value="Unassembled WGS sequence"/>
</dbReference>
<dbReference type="PRINTS" id="PR00455">
    <property type="entry name" value="HTHTETR"/>
</dbReference>
<dbReference type="SUPFAM" id="SSF46689">
    <property type="entry name" value="Homeodomain-like"/>
    <property type="match status" value="1"/>
</dbReference>
<proteinExistence type="predicted"/>
<feature type="domain" description="HTH tetR-type" evidence="3">
    <location>
        <begin position="14"/>
        <end position="74"/>
    </location>
</feature>
<dbReference type="InterPro" id="IPR036271">
    <property type="entry name" value="Tet_transcr_reg_TetR-rel_C_sf"/>
</dbReference>
<sequence>MSEVRAGERRRDAARSRELLLQAAAELFDDRGFDRTTIREIGERAGVDPALIARYFGGKSQLYLATVQAEHGTATPADLLDEERLAGLLDRLAQRGPGPIFQSAVLPSDDPVIQDAGHAHLHRRLVDPLRERLEREGVDRPQLRAELAVAALAGVVLARSGTSLPHLAAADLTEIHALLRDVLNAATGHDPDAPA</sequence>
<dbReference type="SUPFAM" id="SSF48498">
    <property type="entry name" value="Tetracyclin repressor-like, C-terminal domain"/>
    <property type="match status" value="1"/>
</dbReference>
<dbReference type="InterPro" id="IPR041678">
    <property type="entry name" value="TetR_C_16"/>
</dbReference>
<dbReference type="InterPro" id="IPR001647">
    <property type="entry name" value="HTH_TetR"/>
</dbReference>
<dbReference type="Pfam" id="PF00440">
    <property type="entry name" value="TetR_N"/>
    <property type="match status" value="1"/>
</dbReference>
<organism evidence="4 5">
    <name type="scientific">Kitasatospora paracochleata</name>
    <dbReference type="NCBI Taxonomy" id="58354"/>
    <lineage>
        <taxon>Bacteria</taxon>
        <taxon>Bacillati</taxon>
        <taxon>Actinomycetota</taxon>
        <taxon>Actinomycetes</taxon>
        <taxon>Kitasatosporales</taxon>
        <taxon>Streptomycetaceae</taxon>
        <taxon>Kitasatospora</taxon>
    </lineage>
</organism>
<evidence type="ECO:0000313" key="4">
    <source>
        <dbReference type="EMBL" id="MCP2313446.1"/>
    </source>
</evidence>
<dbReference type="PROSITE" id="PS50977">
    <property type="entry name" value="HTH_TETR_2"/>
    <property type="match status" value="1"/>
</dbReference>
<gene>
    <name evidence="4" type="ORF">FHR36_006645</name>
</gene>
<name>A0ABT1J7M9_9ACTN</name>
<dbReference type="Pfam" id="PF17920">
    <property type="entry name" value="TetR_C_16"/>
    <property type="match status" value="1"/>
</dbReference>
<evidence type="ECO:0000313" key="5">
    <source>
        <dbReference type="Proteomes" id="UP001206483"/>
    </source>
</evidence>
<reference evidence="4 5" key="1">
    <citation type="submission" date="2022-06" db="EMBL/GenBank/DDBJ databases">
        <title>Sequencing the genomes of 1000 actinobacteria strains.</title>
        <authorList>
            <person name="Klenk H.-P."/>
        </authorList>
    </citation>
    <scope>NUCLEOTIDE SEQUENCE [LARGE SCALE GENOMIC DNA]</scope>
    <source>
        <strain evidence="4 5">DSM 41656</strain>
    </source>
</reference>
<dbReference type="PANTHER" id="PTHR30055:SF235">
    <property type="entry name" value="TRANSCRIPTIONAL REGULATORY PROTEIN"/>
    <property type="match status" value="1"/>
</dbReference>
<dbReference type="InterPro" id="IPR009057">
    <property type="entry name" value="Homeodomain-like_sf"/>
</dbReference>
<comment type="caution">
    <text evidence="4">The sequence shown here is derived from an EMBL/GenBank/DDBJ whole genome shotgun (WGS) entry which is preliminary data.</text>
</comment>
<dbReference type="PANTHER" id="PTHR30055">
    <property type="entry name" value="HTH-TYPE TRANSCRIPTIONAL REGULATOR RUTR"/>
    <property type="match status" value="1"/>
</dbReference>
<keyword evidence="5" id="KW-1185">Reference proteome</keyword>
<evidence type="ECO:0000256" key="2">
    <source>
        <dbReference type="PROSITE-ProRule" id="PRU00335"/>
    </source>
</evidence>
<evidence type="ECO:0000259" key="3">
    <source>
        <dbReference type="PROSITE" id="PS50977"/>
    </source>
</evidence>
<dbReference type="InterPro" id="IPR050109">
    <property type="entry name" value="HTH-type_TetR-like_transc_reg"/>
</dbReference>